<evidence type="ECO:0000313" key="12">
    <source>
        <dbReference type="Proteomes" id="UP000011131"/>
    </source>
</evidence>
<feature type="binding site" evidence="8">
    <location>
        <position position="345"/>
    </location>
    <ligand>
        <name>ATP</name>
        <dbReference type="ChEBI" id="CHEBI:30616"/>
    </ligand>
</feature>
<feature type="domain" description="Protein kinase" evidence="10">
    <location>
        <begin position="316"/>
        <end position="565"/>
    </location>
</feature>
<feature type="compositionally biased region" description="Low complexity" evidence="9">
    <location>
        <begin position="211"/>
        <end position="229"/>
    </location>
</feature>
<sequence length="893" mass="94632">MTTTQECPNCGTQHDTRVYVSGQKLTCRCGIRFEVRRQDGGSARPGTQNASSISRDIGSNTTFAPHRTRDEHTRDTVVPGLREDEHISSAPYANGGALRDATQPPPSRDSREAVQDSGPGNSKVGQGSGMRSSGVSRSGVVPGNPSTGVPGDEGGAVSEASPERSSDNTAAGPSAAEAGVSVAGHTELAGGSSPTFVSGGIASPSGVQLPGVAVGGESSSHGGSAGSASGREDASARADALPGVPMPEGDSREVPGGGEGPSGVALPSSASRMDEPVGATLVRSAVPTGRGQADSDMDVHAVETFVAAARVSLPGFELQEMLGRGGMGEVWLARQTSLGRTVAVKLLPPKLAKDPEFVARFEKEATALAALNHPNIVQIIDRGVAGEHYYFVMEFVEGRSLREAISASALTPQQGLKLLLQAARAIECAHDKDIIHRDLKPENILLDGRGNVKVADFGLAGIRQSESRLQLTATAVAMGTLNYMAPEQRRDAKNVDGRADLFSLGVVLYEVLTGELPLGRFKLPSQRVPGLDPRVDLVVERLLETDPEARYAKAGDLCAALEVMISTSSVPGGLAAGLITDRQPRTRRRSASQLARRFRTGWRGMRAGLTVVGAAALIGIVAKLVPVSVHVGKDDNVVIGTQGVKVRTGTKAWPPNTYREAFATANLVESKTPEGESRFEVSFDDKGTEELNLHSGDWKLQDGQLRAWQGGQDAGGRRLVPRAYVAHRYFAADNFDAQVVMDVKPLGKEYPEEPDAQHYGELSFRIKDLQVSAFAIPEVGMRLAWRYFTEDGQEVVGNSAQDTDGLVEDEMPLPTTGPYVVRLKLSPMKGGVVLAEGFLGRQRFARKLLPGLAHRVGKVAVGCRNLACTFDDLKVRGQLEARPPRKVASGQEQ</sequence>
<feature type="compositionally biased region" description="Polar residues" evidence="9">
    <location>
        <begin position="45"/>
        <end position="63"/>
    </location>
</feature>
<comment type="catalytic activity">
    <reaction evidence="6">
        <text>L-threonyl-[protein] + ATP = O-phospho-L-threonyl-[protein] + ADP + H(+)</text>
        <dbReference type="Rhea" id="RHEA:46608"/>
        <dbReference type="Rhea" id="RHEA-COMP:11060"/>
        <dbReference type="Rhea" id="RHEA-COMP:11605"/>
        <dbReference type="ChEBI" id="CHEBI:15378"/>
        <dbReference type="ChEBI" id="CHEBI:30013"/>
        <dbReference type="ChEBI" id="CHEBI:30616"/>
        <dbReference type="ChEBI" id="CHEBI:61977"/>
        <dbReference type="ChEBI" id="CHEBI:456216"/>
        <dbReference type="EC" id="2.7.11.1"/>
    </reaction>
</comment>
<keyword evidence="2" id="KW-0808">Transferase</keyword>
<dbReference type="HOGENOM" id="CLU_360461_0_0_7"/>
<dbReference type="PANTHER" id="PTHR43289:SF6">
    <property type="entry name" value="SERINE_THREONINE-PROTEIN KINASE NEKL-3"/>
    <property type="match status" value="1"/>
</dbReference>
<keyword evidence="4 11" id="KW-0418">Kinase</keyword>
<evidence type="ECO:0000256" key="3">
    <source>
        <dbReference type="ARBA" id="ARBA00022741"/>
    </source>
</evidence>
<dbReference type="Gene3D" id="1.10.510.10">
    <property type="entry name" value="Transferase(Phosphotransferase) domain 1"/>
    <property type="match status" value="1"/>
</dbReference>
<comment type="catalytic activity">
    <reaction evidence="7">
        <text>L-seryl-[protein] + ATP = O-phospho-L-seryl-[protein] + ADP + H(+)</text>
        <dbReference type="Rhea" id="RHEA:17989"/>
        <dbReference type="Rhea" id="RHEA-COMP:9863"/>
        <dbReference type="Rhea" id="RHEA-COMP:11604"/>
        <dbReference type="ChEBI" id="CHEBI:15378"/>
        <dbReference type="ChEBI" id="CHEBI:29999"/>
        <dbReference type="ChEBI" id="CHEBI:30616"/>
        <dbReference type="ChEBI" id="CHEBI:83421"/>
        <dbReference type="ChEBI" id="CHEBI:456216"/>
        <dbReference type="EC" id="2.7.11.1"/>
    </reaction>
</comment>
<dbReference type="AlphaFoldDB" id="L7U8K7"/>
<feature type="compositionally biased region" description="Basic and acidic residues" evidence="9">
    <location>
        <begin position="67"/>
        <end position="87"/>
    </location>
</feature>
<dbReference type="FunFam" id="3.30.200.20:FF:000035">
    <property type="entry name" value="Serine/threonine protein kinase Stk1"/>
    <property type="match status" value="1"/>
</dbReference>
<dbReference type="SMART" id="SM00220">
    <property type="entry name" value="S_TKc"/>
    <property type="match status" value="1"/>
</dbReference>
<dbReference type="PROSITE" id="PS00107">
    <property type="entry name" value="PROTEIN_KINASE_ATP"/>
    <property type="match status" value="1"/>
</dbReference>
<dbReference type="SUPFAM" id="SSF56112">
    <property type="entry name" value="Protein kinase-like (PK-like)"/>
    <property type="match status" value="1"/>
</dbReference>
<evidence type="ECO:0000259" key="10">
    <source>
        <dbReference type="PROSITE" id="PS50011"/>
    </source>
</evidence>
<dbReference type="STRING" id="1278073.MYSTI_03960"/>
<dbReference type="RefSeq" id="WP_015349526.1">
    <property type="nucleotide sequence ID" value="NC_020126.1"/>
</dbReference>
<dbReference type="PANTHER" id="PTHR43289">
    <property type="entry name" value="MITOGEN-ACTIVATED PROTEIN KINASE KINASE KINASE 20-RELATED"/>
    <property type="match status" value="1"/>
</dbReference>
<dbReference type="PATRIC" id="fig|1278073.3.peg.4035"/>
<gene>
    <name evidence="11" type="ordered locus">MYSTI_03960</name>
</gene>
<dbReference type="InterPro" id="IPR017441">
    <property type="entry name" value="Protein_kinase_ATP_BS"/>
</dbReference>
<dbReference type="Gene3D" id="3.30.200.20">
    <property type="entry name" value="Phosphorylase Kinase, domain 1"/>
    <property type="match status" value="1"/>
</dbReference>
<evidence type="ECO:0000256" key="4">
    <source>
        <dbReference type="ARBA" id="ARBA00022777"/>
    </source>
</evidence>
<dbReference type="InterPro" id="IPR000719">
    <property type="entry name" value="Prot_kinase_dom"/>
</dbReference>
<protein>
    <submittedName>
        <fullName evidence="11">Serine/threonine protein kinase</fullName>
    </submittedName>
</protein>
<proteinExistence type="predicted"/>
<evidence type="ECO:0000313" key="11">
    <source>
        <dbReference type="EMBL" id="AGC45266.1"/>
    </source>
</evidence>
<dbReference type="PROSITE" id="PS50011">
    <property type="entry name" value="PROTEIN_KINASE_DOM"/>
    <property type="match status" value="1"/>
</dbReference>
<keyword evidence="1 11" id="KW-0723">Serine/threonine-protein kinase</keyword>
<dbReference type="KEGG" id="msd:MYSTI_03960"/>
<dbReference type="CDD" id="cd14014">
    <property type="entry name" value="STKc_PknB_like"/>
    <property type="match status" value="1"/>
</dbReference>
<dbReference type="GO" id="GO:0005524">
    <property type="term" value="F:ATP binding"/>
    <property type="evidence" value="ECO:0007669"/>
    <property type="project" value="UniProtKB-UniRule"/>
</dbReference>
<dbReference type="EMBL" id="CP004025">
    <property type="protein sequence ID" value="AGC45266.1"/>
    <property type="molecule type" value="Genomic_DNA"/>
</dbReference>
<feature type="region of interest" description="Disordered" evidence="9">
    <location>
        <begin position="208"/>
        <end position="275"/>
    </location>
</feature>
<dbReference type="Proteomes" id="UP000011131">
    <property type="component" value="Chromosome"/>
</dbReference>
<evidence type="ECO:0000256" key="6">
    <source>
        <dbReference type="ARBA" id="ARBA00047899"/>
    </source>
</evidence>
<evidence type="ECO:0000256" key="5">
    <source>
        <dbReference type="ARBA" id="ARBA00022840"/>
    </source>
</evidence>
<dbReference type="InterPro" id="IPR011009">
    <property type="entry name" value="Kinase-like_dom_sf"/>
</dbReference>
<dbReference type="GO" id="GO:0004674">
    <property type="term" value="F:protein serine/threonine kinase activity"/>
    <property type="evidence" value="ECO:0007669"/>
    <property type="project" value="UniProtKB-KW"/>
</dbReference>
<evidence type="ECO:0000256" key="7">
    <source>
        <dbReference type="ARBA" id="ARBA00048679"/>
    </source>
</evidence>
<keyword evidence="3 8" id="KW-0547">Nucleotide-binding</keyword>
<dbReference type="eggNOG" id="COG0515">
    <property type="taxonomic scope" value="Bacteria"/>
</dbReference>
<evidence type="ECO:0000256" key="1">
    <source>
        <dbReference type="ARBA" id="ARBA00022527"/>
    </source>
</evidence>
<evidence type="ECO:0000256" key="2">
    <source>
        <dbReference type="ARBA" id="ARBA00022679"/>
    </source>
</evidence>
<name>L7U8K7_MYXSD</name>
<organism evidence="11 12">
    <name type="scientific">Myxococcus stipitatus (strain DSM 14675 / JCM 12634 / Mx s8)</name>
    <dbReference type="NCBI Taxonomy" id="1278073"/>
    <lineage>
        <taxon>Bacteria</taxon>
        <taxon>Pseudomonadati</taxon>
        <taxon>Myxococcota</taxon>
        <taxon>Myxococcia</taxon>
        <taxon>Myxococcales</taxon>
        <taxon>Cystobacterineae</taxon>
        <taxon>Myxococcaceae</taxon>
        <taxon>Myxococcus</taxon>
    </lineage>
</organism>
<dbReference type="Pfam" id="PF00069">
    <property type="entry name" value="Pkinase"/>
    <property type="match status" value="1"/>
</dbReference>
<evidence type="ECO:0000256" key="9">
    <source>
        <dbReference type="SAM" id="MobiDB-lite"/>
    </source>
</evidence>
<keyword evidence="12" id="KW-1185">Reference proteome</keyword>
<feature type="compositionally biased region" description="Low complexity" evidence="9">
    <location>
        <begin position="129"/>
        <end position="146"/>
    </location>
</feature>
<evidence type="ECO:0000256" key="8">
    <source>
        <dbReference type="PROSITE-ProRule" id="PRU10141"/>
    </source>
</evidence>
<dbReference type="PROSITE" id="PS00108">
    <property type="entry name" value="PROTEIN_KINASE_ST"/>
    <property type="match status" value="1"/>
</dbReference>
<accession>L7U8K7</accession>
<feature type="region of interest" description="Disordered" evidence="9">
    <location>
        <begin position="39"/>
        <end position="180"/>
    </location>
</feature>
<reference evidence="11 12" key="1">
    <citation type="journal article" date="2013" name="Genome Announc.">
        <title>Complete genome sequence of Myxococcus stipitatus strain DSM 14675, a fruiting myxobacterium.</title>
        <authorList>
            <person name="Huntley S."/>
            <person name="Kneip S."/>
            <person name="Treuner-Lange A."/>
            <person name="Sogaard-Andersen L."/>
        </authorList>
    </citation>
    <scope>NUCLEOTIDE SEQUENCE [LARGE SCALE GENOMIC DNA]</scope>
    <source>
        <strain evidence="12">DSM 14675 / JCM 12634 / Mx s8</strain>
    </source>
</reference>
<keyword evidence="5 8" id="KW-0067">ATP-binding</keyword>
<dbReference type="InterPro" id="IPR008271">
    <property type="entry name" value="Ser/Thr_kinase_AS"/>
</dbReference>